<feature type="non-terminal residue" evidence="2">
    <location>
        <position position="1"/>
    </location>
</feature>
<reference evidence="2" key="1">
    <citation type="submission" date="2020-02" db="EMBL/GenBank/DDBJ databases">
        <authorList>
            <person name="Meier V. D."/>
        </authorList>
    </citation>
    <scope>NUCLEOTIDE SEQUENCE</scope>
    <source>
        <strain evidence="2">AVDCRST_MAG15</strain>
    </source>
</reference>
<feature type="non-terminal residue" evidence="2">
    <location>
        <position position="281"/>
    </location>
</feature>
<name>A0A6J4PY67_9RHOB</name>
<evidence type="ECO:0000313" key="2">
    <source>
        <dbReference type="EMBL" id="CAA9427942.1"/>
    </source>
</evidence>
<gene>
    <name evidence="2" type="ORF">AVDCRST_MAG15-2653</name>
</gene>
<feature type="compositionally biased region" description="Basic and acidic residues" evidence="1">
    <location>
        <begin position="161"/>
        <end position="178"/>
    </location>
</feature>
<accession>A0A6J4PY67</accession>
<keyword evidence="2" id="KW-0472">Membrane</keyword>
<dbReference type="AlphaFoldDB" id="A0A6J4PY67"/>
<feature type="region of interest" description="Disordered" evidence="1">
    <location>
        <begin position="150"/>
        <end position="178"/>
    </location>
</feature>
<sequence>DLRASRRRRLVRGLDAQRLAHRRGAASAPRGADRCAADLWRDGSPCLGAARPWPERAARDPARAVAHRADLCGQHGPPLGRLRADDPQGRALGPLHRGDRRGRHRDPGGPLRLAAERAAAGGELHGRAAHRRDGADPRHVVRLRLAVQGGGRGADGVFPHAGEHRGGAPGHDRDAARPHADLRGGLLAHAPQAAAAGGDALHVQRAQGGVLPRDDRRHRRRILRLAHPGNRLSHLGLQRAARSRHGVGRDPRGGPCGQRGLRDHHGYRTGGDLLAPVATTL</sequence>
<feature type="region of interest" description="Disordered" evidence="1">
    <location>
        <begin position="240"/>
        <end position="273"/>
    </location>
</feature>
<evidence type="ECO:0000256" key="1">
    <source>
        <dbReference type="SAM" id="MobiDB-lite"/>
    </source>
</evidence>
<feature type="region of interest" description="Disordered" evidence="1">
    <location>
        <begin position="71"/>
        <end position="110"/>
    </location>
</feature>
<organism evidence="2">
    <name type="scientific">uncultured Rubellimicrobium sp</name>
    <dbReference type="NCBI Taxonomy" id="543078"/>
    <lineage>
        <taxon>Bacteria</taxon>
        <taxon>Pseudomonadati</taxon>
        <taxon>Pseudomonadota</taxon>
        <taxon>Alphaproteobacteria</taxon>
        <taxon>Rhodobacterales</taxon>
        <taxon>Roseobacteraceae</taxon>
        <taxon>Rubellimicrobium</taxon>
        <taxon>environmental samples</taxon>
    </lineage>
</organism>
<dbReference type="EMBL" id="CADCUU010000399">
    <property type="protein sequence ID" value="CAA9427942.1"/>
    <property type="molecule type" value="Genomic_DNA"/>
</dbReference>
<proteinExistence type="predicted"/>
<protein>
    <submittedName>
        <fullName evidence="2">Pyrimidine ABC transporter, transmembrane component 2</fullName>
    </submittedName>
</protein>
<keyword evidence="2" id="KW-0812">Transmembrane</keyword>